<sequence>MYCNRTFSSASLYANHINRPVAQVLYRCHLCSTQSDTAHTPTVIPVLQRPSFSSHTTVSPSGSGDPVLAMPSPCNLSAPNLCALYVHMAQWHANEPVAAWRLIPSHLTVNALPWFDSKAKAESVDGASRSAPIQPPLATSLPSTTYIDGQELIDLGNDLDRRLTNLLRAGEFTFLAGEVGGRAEEKTFLGVPDIRLMTSSLTQFPLTLTQPTDLSVDGLPRSLASPICHLLFRLAEASIWHGYFFLTGWYPSFKDVQDTGLSLPCAASVKQIEQAYNALLRDSQTDTGCRTGRGEGRGVLRCLLCGEFSTNSVAALRAHLNGNGSDSDVSPAKCALCALSVVHNRKDMVLCSIKAHLLLHLDIYLMCPQCGFTPPPDLTASLAEVCLRLHLRFVCFHFNLVKVLLCSRGSCKDRTFLTMESFVQHWFEMHTARKYACQLCGSLGQRRKMEDGIADGAFFLLYR</sequence>
<protein>
    <submittedName>
        <fullName evidence="1">Uncharacterized protein</fullName>
    </submittedName>
</protein>
<proteinExistence type="predicted"/>
<accession>A0A3P7ENC8</accession>
<dbReference type="OrthoDB" id="6263508at2759"/>
<name>A0A3P7ENC8_HYDTA</name>
<keyword evidence="2" id="KW-1185">Reference proteome</keyword>
<organism evidence="1 2">
    <name type="scientific">Hydatigena taeniaeformis</name>
    <name type="common">Feline tapeworm</name>
    <name type="synonym">Taenia taeniaeformis</name>
    <dbReference type="NCBI Taxonomy" id="6205"/>
    <lineage>
        <taxon>Eukaryota</taxon>
        <taxon>Metazoa</taxon>
        <taxon>Spiralia</taxon>
        <taxon>Lophotrochozoa</taxon>
        <taxon>Platyhelminthes</taxon>
        <taxon>Cestoda</taxon>
        <taxon>Eucestoda</taxon>
        <taxon>Cyclophyllidea</taxon>
        <taxon>Taeniidae</taxon>
        <taxon>Hydatigera</taxon>
    </lineage>
</organism>
<evidence type="ECO:0000313" key="2">
    <source>
        <dbReference type="Proteomes" id="UP000274429"/>
    </source>
</evidence>
<dbReference type="EMBL" id="UYWX01002459">
    <property type="protein sequence ID" value="VDM22663.1"/>
    <property type="molecule type" value="Genomic_DNA"/>
</dbReference>
<dbReference type="AlphaFoldDB" id="A0A3P7ENC8"/>
<gene>
    <name evidence="1" type="ORF">TTAC_LOCUS3454</name>
</gene>
<reference evidence="1 2" key="1">
    <citation type="submission" date="2018-11" db="EMBL/GenBank/DDBJ databases">
        <authorList>
            <consortium name="Pathogen Informatics"/>
        </authorList>
    </citation>
    <scope>NUCLEOTIDE SEQUENCE [LARGE SCALE GENOMIC DNA]</scope>
</reference>
<evidence type="ECO:0000313" key="1">
    <source>
        <dbReference type="EMBL" id="VDM22663.1"/>
    </source>
</evidence>
<dbReference type="Proteomes" id="UP000274429">
    <property type="component" value="Unassembled WGS sequence"/>
</dbReference>